<feature type="domain" description="SWIM-type" evidence="6">
    <location>
        <begin position="255"/>
        <end position="297"/>
    </location>
</feature>
<reference evidence="7" key="2">
    <citation type="submission" date="2023-06" db="EMBL/GenBank/DDBJ databases">
        <authorList>
            <person name="Swenson N.G."/>
            <person name="Wegrzyn J.L."/>
            <person name="Mcevoy S.L."/>
        </authorList>
    </citation>
    <scope>NUCLEOTIDE SEQUENCE</scope>
    <source>
        <strain evidence="7">NS2018</strain>
        <tissue evidence="7">Leaf</tissue>
    </source>
</reference>
<sequence>MRKDYVVQPSRTQVYRAKLKAGEIIEGSLFTQYSKLWDYTEELKKTNPGSTVVIDTELVVDGKTKFKRIYICFNACKQGWLHGCRKIIGLDACHVKSYHKAQLLWAIGIDADNGYYPIAYAVVEKEWHESWSWFLKLLKEDLNLEDSLGITFMTDRQKGLVKSIGDIWPTCEHRFCVRHMYANFKKKFKDDLIRGKLWKATRSTKVEDFQTCMLEIKELNENAWKWLNGISPKVLDVEAKKFGNFMAHWGGQGHYQVSINQTAIATVNLKGKYCTCRKWSLTGIPYQHAIAAIYSEHEDPMKYVDICYHKESQMKCYGDVMYGINMEKYWTKTGRPPLVPPKIVKQPGRPKKLRIREIGEILPSQRKFKLVHKSYTCSSCKQEGHNYKSCSKRADLVATINKKKATQTTQSSRSHLSRNEGSNAPEKEHAEDDDAEVQNQDFPTEMIRQTATQNEAMLSILKTYKEIAVKKKKKTQ</sequence>
<evidence type="ECO:0000256" key="5">
    <source>
        <dbReference type="SAM" id="MobiDB-lite"/>
    </source>
</evidence>
<protein>
    <recommendedName>
        <fullName evidence="6">SWIM-type domain-containing protein</fullName>
    </recommendedName>
</protein>
<evidence type="ECO:0000259" key="6">
    <source>
        <dbReference type="PROSITE" id="PS50966"/>
    </source>
</evidence>
<reference evidence="7" key="1">
    <citation type="journal article" date="2022" name="Plant J.">
        <title>Strategies of tolerance reflected in two North American maple genomes.</title>
        <authorList>
            <person name="McEvoy S.L."/>
            <person name="Sezen U.U."/>
            <person name="Trouern-Trend A."/>
            <person name="McMahon S.M."/>
            <person name="Schaberg P.G."/>
            <person name="Yang J."/>
            <person name="Wegrzyn J.L."/>
            <person name="Swenson N.G."/>
        </authorList>
    </citation>
    <scope>NUCLEOTIDE SEQUENCE</scope>
    <source>
        <strain evidence="7">NS2018</strain>
    </source>
</reference>
<evidence type="ECO:0000256" key="1">
    <source>
        <dbReference type="ARBA" id="ARBA00022723"/>
    </source>
</evidence>
<dbReference type="GO" id="GO:0008270">
    <property type="term" value="F:zinc ion binding"/>
    <property type="evidence" value="ECO:0007669"/>
    <property type="project" value="UniProtKB-KW"/>
</dbReference>
<organism evidence="7 8">
    <name type="scientific">Acer saccharum</name>
    <name type="common">Sugar maple</name>
    <dbReference type="NCBI Taxonomy" id="4024"/>
    <lineage>
        <taxon>Eukaryota</taxon>
        <taxon>Viridiplantae</taxon>
        <taxon>Streptophyta</taxon>
        <taxon>Embryophyta</taxon>
        <taxon>Tracheophyta</taxon>
        <taxon>Spermatophyta</taxon>
        <taxon>Magnoliopsida</taxon>
        <taxon>eudicotyledons</taxon>
        <taxon>Gunneridae</taxon>
        <taxon>Pentapetalae</taxon>
        <taxon>rosids</taxon>
        <taxon>malvids</taxon>
        <taxon>Sapindales</taxon>
        <taxon>Sapindaceae</taxon>
        <taxon>Hippocastanoideae</taxon>
        <taxon>Acereae</taxon>
        <taxon>Acer</taxon>
    </lineage>
</organism>
<dbReference type="EMBL" id="JAUESC010000004">
    <property type="protein sequence ID" value="KAK0595261.1"/>
    <property type="molecule type" value="Genomic_DNA"/>
</dbReference>
<proteinExistence type="predicted"/>
<evidence type="ECO:0000256" key="3">
    <source>
        <dbReference type="ARBA" id="ARBA00022833"/>
    </source>
</evidence>
<keyword evidence="3" id="KW-0862">Zinc</keyword>
<gene>
    <name evidence="7" type="ORF">LWI29_005038</name>
</gene>
<dbReference type="Pfam" id="PF10551">
    <property type="entry name" value="MULE"/>
    <property type="match status" value="1"/>
</dbReference>
<evidence type="ECO:0000313" key="7">
    <source>
        <dbReference type="EMBL" id="KAK0595261.1"/>
    </source>
</evidence>
<dbReference type="AlphaFoldDB" id="A0AA39SCN2"/>
<dbReference type="InterPro" id="IPR018289">
    <property type="entry name" value="MULE_transposase_dom"/>
</dbReference>
<dbReference type="Pfam" id="PF04434">
    <property type="entry name" value="SWIM"/>
    <property type="match status" value="1"/>
</dbReference>
<dbReference type="SMART" id="SM00575">
    <property type="entry name" value="ZnF_PMZ"/>
    <property type="match status" value="1"/>
</dbReference>
<feature type="region of interest" description="Disordered" evidence="5">
    <location>
        <begin position="403"/>
        <end position="450"/>
    </location>
</feature>
<accession>A0AA39SCN2</accession>
<dbReference type="PANTHER" id="PTHR31973:SF199">
    <property type="entry name" value="SWIM-TYPE DOMAIN-CONTAINING PROTEIN"/>
    <property type="match status" value="1"/>
</dbReference>
<name>A0AA39SCN2_ACESA</name>
<dbReference type="PANTHER" id="PTHR31973">
    <property type="entry name" value="POLYPROTEIN, PUTATIVE-RELATED"/>
    <property type="match status" value="1"/>
</dbReference>
<comment type="caution">
    <text evidence="7">The sequence shown here is derived from an EMBL/GenBank/DDBJ whole genome shotgun (WGS) entry which is preliminary data.</text>
</comment>
<evidence type="ECO:0000313" key="8">
    <source>
        <dbReference type="Proteomes" id="UP001168877"/>
    </source>
</evidence>
<evidence type="ECO:0000256" key="4">
    <source>
        <dbReference type="PROSITE-ProRule" id="PRU00325"/>
    </source>
</evidence>
<keyword evidence="8" id="KW-1185">Reference proteome</keyword>
<dbReference type="Proteomes" id="UP001168877">
    <property type="component" value="Unassembled WGS sequence"/>
</dbReference>
<dbReference type="InterPro" id="IPR006564">
    <property type="entry name" value="Znf_PMZ"/>
</dbReference>
<feature type="compositionally biased region" description="Polar residues" evidence="5">
    <location>
        <begin position="437"/>
        <end position="450"/>
    </location>
</feature>
<dbReference type="PROSITE" id="PS50966">
    <property type="entry name" value="ZF_SWIM"/>
    <property type="match status" value="1"/>
</dbReference>
<keyword evidence="1" id="KW-0479">Metal-binding</keyword>
<evidence type="ECO:0000256" key="2">
    <source>
        <dbReference type="ARBA" id="ARBA00022771"/>
    </source>
</evidence>
<dbReference type="InterPro" id="IPR007527">
    <property type="entry name" value="Znf_SWIM"/>
</dbReference>
<feature type="compositionally biased region" description="Polar residues" evidence="5">
    <location>
        <begin position="406"/>
        <end position="422"/>
    </location>
</feature>
<keyword evidence="2 4" id="KW-0863">Zinc-finger</keyword>